<dbReference type="InterPro" id="IPR024671">
    <property type="entry name" value="Atg22-like"/>
</dbReference>
<organism evidence="8 9">
    <name type="scientific">Sandaracinobacteroides saxicola</name>
    <dbReference type="NCBI Taxonomy" id="2759707"/>
    <lineage>
        <taxon>Bacteria</taxon>
        <taxon>Pseudomonadati</taxon>
        <taxon>Pseudomonadota</taxon>
        <taxon>Alphaproteobacteria</taxon>
        <taxon>Sphingomonadales</taxon>
        <taxon>Sphingosinicellaceae</taxon>
        <taxon>Sandaracinobacteroides</taxon>
    </lineage>
</organism>
<dbReference type="EMBL" id="CP059851">
    <property type="protein sequence ID" value="QMW22150.1"/>
    <property type="molecule type" value="Genomic_DNA"/>
</dbReference>
<keyword evidence="3 6" id="KW-0812">Transmembrane</keyword>
<dbReference type="Gene3D" id="1.20.1250.20">
    <property type="entry name" value="MFS general substrate transporter like domains"/>
    <property type="match status" value="1"/>
</dbReference>
<evidence type="ECO:0000256" key="2">
    <source>
        <dbReference type="ARBA" id="ARBA00022448"/>
    </source>
</evidence>
<feature type="transmembrane region" description="Helical" evidence="6">
    <location>
        <begin position="151"/>
        <end position="174"/>
    </location>
</feature>
<dbReference type="SUPFAM" id="SSF103473">
    <property type="entry name" value="MFS general substrate transporter"/>
    <property type="match status" value="1"/>
</dbReference>
<keyword evidence="2" id="KW-0813">Transport</keyword>
<dbReference type="PANTHER" id="PTHR23519:SF1">
    <property type="entry name" value="AUTOPHAGY-RELATED PROTEIN 22"/>
    <property type="match status" value="1"/>
</dbReference>
<feature type="transmembrane region" description="Helical" evidence="6">
    <location>
        <begin position="57"/>
        <end position="78"/>
    </location>
</feature>
<evidence type="ECO:0000256" key="5">
    <source>
        <dbReference type="ARBA" id="ARBA00023136"/>
    </source>
</evidence>
<dbReference type="InterPro" id="IPR020846">
    <property type="entry name" value="MFS_dom"/>
</dbReference>
<protein>
    <submittedName>
        <fullName evidence="8">MFS transporter</fullName>
    </submittedName>
</protein>
<feature type="transmembrane region" description="Helical" evidence="6">
    <location>
        <begin position="414"/>
        <end position="433"/>
    </location>
</feature>
<feature type="transmembrane region" description="Helical" evidence="6">
    <location>
        <begin position="305"/>
        <end position="323"/>
    </location>
</feature>
<gene>
    <name evidence="8" type="ORF">H3309_12345</name>
</gene>
<feature type="domain" description="Major facilitator superfamily (MFS) profile" evidence="7">
    <location>
        <begin position="238"/>
        <end position="436"/>
    </location>
</feature>
<name>A0A7G5IFK8_9SPHN</name>
<proteinExistence type="predicted"/>
<accession>A0A7G5IFK8</accession>
<sequence length="436" mass="44609">MRQPPACRTVTPVTGRVRKTAWVLAESANEPTYGLIQRYVFASYFVSTLGAGSAGEAMWGLTLGLAGLIVALFGPVVGALADAAGRVKPLLLLCATGLFLANLSLWWAVPGVPLWQVALLVAAGAALVEFVAILTNAFLPRVAGAADAGILSGLSLGLAQLTGIVLLLLILLLGGSAATPHLADRAAGPLAALALALFLLPLLLLIPDNPRRGTPGPLLRKGLTTLLATLRDAWANRPIRWLLIGRMFGNDGMALVFAFAGILAGSAYGWGARELAIYGIAVTLAAASGALASGWIALRLGTTRLLLASLMLVALGLAGILLTDETRLWGVATGAPAGTFLQSPQQIGFLLTAMLVALGAGPAYAAMRALMATLAPPDRAASYFGLFSVVGKASAFVGPLAVGLATAATGNLRLALTIGILFLIAALGCFARIRVA</sequence>
<evidence type="ECO:0000259" key="7">
    <source>
        <dbReference type="PROSITE" id="PS50850"/>
    </source>
</evidence>
<dbReference type="GO" id="GO:0022857">
    <property type="term" value="F:transmembrane transporter activity"/>
    <property type="evidence" value="ECO:0007669"/>
    <property type="project" value="InterPro"/>
</dbReference>
<dbReference type="Proteomes" id="UP000515292">
    <property type="component" value="Chromosome"/>
</dbReference>
<dbReference type="PROSITE" id="PS50850">
    <property type="entry name" value="MFS"/>
    <property type="match status" value="1"/>
</dbReference>
<feature type="transmembrane region" description="Helical" evidence="6">
    <location>
        <begin position="252"/>
        <end position="270"/>
    </location>
</feature>
<feature type="transmembrane region" description="Helical" evidence="6">
    <location>
        <begin position="186"/>
        <end position="206"/>
    </location>
</feature>
<evidence type="ECO:0000256" key="1">
    <source>
        <dbReference type="ARBA" id="ARBA00004127"/>
    </source>
</evidence>
<dbReference type="KEGG" id="sand:H3309_12345"/>
<feature type="transmembrane region" description="Helical" evidence="6">
    <location>
        <begin position="276"/>
        <end position="298"/>
    </location>
</feature>
<dbReference type="InterPro" id="IPR050495">
    <property type="entry name" value="ATG22/LtaA_families"/>
</dbReference>
<keyword evidence="5 6" id="KW-0472">Membrane</keyword>
<evidence type="ECO:0000313" key="8">
    <source>
        <dbReference type="EMBL" id="QMW22150.1"/>
    </source>
</evidence>
<keyword evidence="9" id="KW-1185">Reference proteome</keyword>
<dbReference type="InterPro" id="IPR036259">
    <property type="entry name" value="MFS_trans_sf"/>
</dbReference>
<keyword evidence="4 6" id="KW-1133">Transmembrane helix</keyword>
<dbReference type="RefSeq" id="WP_182294995.1">
    <property type="nucleotide sequence ID" value="NZ_CP059851.1"/>
</dbReference>
<dbReference type="GO" id="GO:0012505">
    <property type="term" value="C:endomembrane system"/>
    <property type="evidence" value="ECO:0007669"/>
    <property type="project" value="UniProtKB-SubCell"/>
</dbReference>
<feature type="transmembrane region" description="Helical" evidence="6">
    <location>
        <begin position="383"/>
        <end position="408"/>
    </location>
</feature>
<feature type="transmembrane region" description="Helical" evidence="6">
    <location>
        <begin position="115"/>
        <end position="139"/>
    </location>
</feature>
<feature type="transmembrane region" description="Helical" evidence="6">
    <location>
        <begin position="90"/>
        <end position="109"/>
    </location>
</feature>
<dbReference type="PANTHER" id="PTHR23519">
    <property type="entry name" value="AUTOPHAGY-RELATED PROTEIN 22"/>
    <property type="match status" value="1"/>
</dbReference>
<dbReference type="Pfam" id="PF11700">
    <property type="entry name" value="ATG22"/>
    <property type="match status" value="1"/>
</dbReference>
<evidence type="ECO:0000256" key="6">
    <source>
        <dbReference type="SAM" id="Phobius"/>
    </source>
</evidence>
<evidence type="ECO:0000256" key="3">
    <source>
        <dbReference type="ARBA" id="ARBA00022692"/>
    </source>
</evidence>
<reference evidence="8 9" key="1">
    <citation type="submission" date="2020-07" db="EMBL/GenBank/DDBJ databases">
        <title>Complete genome sequence for Sandaracinobacter sp. M6.</title>
        <authorList>
            <person name="Tang Y."/>
            <person name="Liu Q."/>
            <person name="Guo Z."/>
            <person name="Lei P."/>
            <person name="Huang B."/>
        </authorList>
    </citation>
    <scope>NUCLEOTIDE SEQUENCE [LARGE SCALE GENOMIC DNA]</scope>
    <source>
        <strain evidence="8 9">M6</strain>
    </source>
</reference>
<feature type="transmembrane region" description="Helical" evidence="6">
    <location>
        <begin position="347"/>
        <end position="371"/>
    </location>
</feature>
<evidence type="ECO:0000256" key="4">
    <source>
        <dbReference type="ARBA" id="ARBA00022989"/>
    </source>
</evidence>
<evidence type="ECO:0000313" key="9">
    <source>
        <dbReference type="Proteomes" id="UP000515292"/>
    </source>
</evidence>
<comment type="subcellular location">
    <subcellularLocation>
        <location evidence="1">Endomembrane system</location>
        <topology evidence="1">Multi-pass membrane protein</topology>
    </subcellularLocation>
</comment>
<dbReference type="AlphaFoldDB" id="A0A7G5IFK8"/>